<dbReference type="Proteomes" id="UP001205890">
    <property type="component" value="Unassembled WGS sequence"/>
</dbReference>
<proteinExistence type="predicted"/>
<keyword evidence="2" id="KW-0012">Acyltransferase</keyword>
<dbReference type="PANTHER" id="PTHR43877">
    <property type="entry name" value="AMINOALKYLPHOSPHONATE N-ACETYLTRANSFERASE-RELATED-RELATED"/>
    <property type="match status" value="1"/>
</dbReference>
<dbReference type="InterPro" id="IPR016181">
    <property type="entry name" value="Acyl_CoA_acyltransferase"/>
</dbReference>
<feature type="domain" description="N-acetyltransferase" evidence="3">
    <location>
        <begin position="3"/>
        <end position="192"/>
    </location>
</feature>
<dbReference type="PROSITE" id="PS51186">
    <property type="entry name" value="GNAT"/>
    <property type="match status" value="1"/>
</dbReference>
<evidence type="ECO:0000313" key="5">
    <source>
        <dbReference type="Proteomes" id="UP001205890"/>
    </source>
</evidence>
<keyword evidence="5" id="KW-1185">Reference proteome</keyword>
<dbReference type="InterPro" id="IPR050832">
    <property type="entry name" value="Bact_Acetyltransf"/>
</dbReference>
<dbReference type="CDD" id="cd04301">
    <property type="entry name" value="NAT_SF"/>
    <property type="match status" value="1"/>
</dbReference>
<evidence type="ECO:0000256" key="2">
    <source>
        <dbReference type="ARBA" id="ARBA00023315"/>
    </source>
</evidence>
<dbReference type="RefSeq" id="WP_254738543.1">
    <property type="nucleotide sequence ID" value="NZ_JANCLU010000002.1"/>
</dbReference>
<dbReference type="Gene3D" id="3.40.630.30">
    <property type="match status" value="1"/>
</dbReference>
<comment type="caution">
    <text evidence="4">The sequence shown here is derived from an EMBL/GenBank/DDBJ whole genome shotgun (WGS) entry which is preliminary data.</text>
</comment>
<dbReference type="Pfam" id="PF00583">
    <property type="entry name" value="Acetyltransf_1"/>
    <property type="match status" value="1"/>
</dbReference>
<dbReference type="InterPro" id="IPR000182">
    <property type="entry name" value="GNAT_dom"/>
</dbReference>
<evidence type="ECO:0000313" key="4">
    <source>
        <dbReference type="EMBL" id="MCP8937499.1"/>
    </source>
</evidence>
<keyword evidence="1" id="KW-0808">Transferase</keyword>
<accession>A0ABT1L7P0</accession>
<dbReference type="EMBL" id="JANCLU010000002">
    <property type="protein sequence ID" value="MCP8937499.1"/>
    <property type="molecule type" value="Genomic_DNA"/>
</dbReference>
<protein>
    <submittedName>
        <fullName evidence="4">GNAT family N-acetyltransferase</fullName>
    </submittedName>
</protein>
<sequence>MEVRLRPARVADIPDLAVFANEASAGLIEWLYRGAIPGRAANVIVEHVFTRFGTAMSFDRCVVAEVSDRVVGYMHVAAANDLMNGPPDALVAEERKRHFAPFAGLRTPGSFHVFGIYVDPDHRSGGVGRSLLAAAETRAAEAGCRLMALNVFGVNARARKLYEDVGYREARRVDVDVPGVYAGPLIHMTKPF</sequence>
<evidence type="ECO:0000259" key="3">
    <source>
        <dbReference type="PROSITE" id="PS51186"/>
    </source>
</evidence>
<name>A0ABT1L7P0_9HYPH</name>
<organism evidence="4 5">
    <name type="scientific">Alsobacter ponti</name>
    <dbReference type="NCBI Taxonomy" id="2962936"/>
    <lineage>
        <taxon>Bacteria</taxon>
        <taxon>Pseudomonadati</taxon>
        <taxon>Pseudomonadota</taxon>
        <taxon>Alphaproteobacteria</taxon>
        <taxon>Hyphomicrobiales</taxon>
        <taxon>Alsobacteraceae</taxon>
        <taxon>Alsobacter</taxon>
    </lineage>
</organism>
<reference evidence="4 5" key="1">
    <citation type="submission" date="2022-07" db="EMBL/GenBank/DDBJ databases">
        <authorList>
            <person name="Li W.-J."/>
            <person name="Deng Q.-Q."/>
        </authorList>
    </citation>
    <scope>NUCLEOTIDE SEQUENCE [LARGE SCALE GENOMIC DNA]</scope>
    <source>
        <strain evidence="4 5">SYSU M60028</strain>
    </source>
</reference>
<evidence type="ECO:0000256" key="1">
    <source>
        <dbReference type="ARBA" id="ARBA00022679"/>
    </source>
</evidence>
<dbReference type="SUPFAM" id="SSF55729">
    <property type="entry name" value="Acyl-CoA N-acyltransferases (Nat)"/>
    <property type="match status" value="1"/>
</dbReference>
<gene>
    <name evidence="4" type="ORF">NK718_03140</name>
</gene>